<evidence type="ECO:0000313" key="3">
    <source>
        <dbReference type="EMBL" id="KAG7304033.1"/>
    </source>
</evidence>
<dbReference type="InterPro" id="IPR001611">
    <property type="entry name" value="Leu-rich_rpt"/>
</dbReference>
<dbReference type="PANTHER" id="PTHR15454:SF73">
    <property type="entry name" value="DYNEIN AXONEMAL LIGHT CHAIN 1"/>
    <property type="match status" value="1"/>
</dbReference>
<dbReference type="Gene3D" id="3.80.10.10">
    <property type="entry name" value="Ribonuclease Inhibitor"/>
    <property type="match status" value="1"/>
</dbReference>
<sequence>MSKPTTCKDAIALWEKAHGAAAAEAREVELQFQWPPVEKMDAALSTLTACEKLSLSSNMIDKIAGIAGMKNLKILALGRNNIKSIAGIETVADTLEELWISYNIIDKLKGIGAMKRLRVFYISHNMIKEWAEFNRLQDCPALKDINFTGNPLCEAQADVETWRTLVAARLKQVSKLDGIPIVRDTDFLN</sequence>
<protein>
    <submittedName>
        <fullName evidence="3">Dynein light chain 1-axonemal</fullName>
    </submittedName>
</protein>
<dbReference type="SMART" id="SM00365">
    <property type="entry name" value="LRR_SD22"/>
    <property type="match status" value="4"/>
</dbReference>
<dbReference type="EMBL" id="JAHIBW010000015">
    <property type="protein sequence ID" value="KAG7304033.1"/>
    <property type="molecule type" value="Genomic_DNA"/>
</dbReference>
<reference evidence="3 4" key="1">
    <citation type="submission" date="2021-06" db="EMBL/GenBank/DDBJ databases">
        <title>A haploid diamondback moth (Plutella xylostella L.) genome assembly resolves 31 chromosomes and identifies a diamide resistance mutation.</title>
        <authorList>
            <person name="Ward C.M."/>
            <person name="Perry K.D."/>
            <person name="Baker G."/>
            <person name="Powis K."/>
            <person name="Heckel D.G."/>
            <person name="Baxter S.W."/>
        </authorList>
    </citation>
    <scope>NUCLEOTIDE SEQUENCE [LARGE SCALE GENOMIC DNA]</scope>
    <source>
        <strain evidence="3 4">LV</strain>
        <tissue evidence="3">Single pupa</tissue>
    </source>
</reference>
<dbReference type="PANTHER" id="PTHR15454">
    <property type="entry name" value="NISCHARIN RELATED"/>
    <property type="match status" value="1"/>
</dbReference>
<dbReference type="SUPFAM" id="SSF52058">
    <property type="entry name" value="L domain-like"/>
    <property type="match status" value="1"/>
</dbReference>
<accession>A0ABQ7QFP7</accession>
<evidence type="ECO:0000256" key="2">
    <source>
        <dbReference type="ARBA" id="ARBA00022737"/>
    </source>
</evidence>
<gene>
    <name evidence="3" type="ORF">JYU34_010958</name>
</gene>
<organism evidence="3 4">
    <name type="scientific">Plutella xylostella</name>
    <name type="common">Diamondback moth</name>
    <name type="synonym">Plutella maculipennis</name>
    <dbReference type="NCBI Taxonomy" id="51655"/>
    <lineage>
        <taxon>Eukaryota</taxon>
        <taxon>Metazoa</taxon>
        <taxon>Ecdysozoa</taxon>
        <taxon>Arthropoda</taxon>
        <taxon>Hexapoda</taxon>
        <taxon>Insecta</taxon>
        <taxon>Pterygota</taxon>
        <taxon>Neoptera</taxon>
        <taxon>Endopterygota</taxon>
        <taxon>Lepidoptera</taxon>
        <taxon>Glossata</taxon>
        <taxon>Ditrysia</taxon>
        <taxon>Yponomeutoidea</taxon>
        <taxon>Plutellidae</taxon>
        <taxon>Plutella</taxon>
    </lineage>
</organism>
<dbReference type="InterPro" id="IPR032675">
    <property type="entry name" value="LRR_dom_sf"/>
</dbReference>
<comment type="caution">
    <text evidence="3">The sequence shown here is derived from an EMBL/GenBank/DDBJ whole genome shotgun (WGS) entry which is preliminary data.</text>
</comment>
<evidence type="ECO:0000256" key="1">
    <source>
        <dbReference type="ARBA" id="ARBA00022614"/>
    </source>
</evidence>
<proteinExistence type="predicted"/>
<keyword evidence="4" id="KW-1185">Reference proteome</keyword>
<dbReference type="Proteomes" id="UP000823941">
    <property type="component" value="Chromosome 15"/>
</dbReference>
<keyword evidence="2" id="KW-0677">Repeat</keyword>
<dbReference type="PROSITE" id="PS51450">
    <property type="entry name" value="LRR"/>
    <property type="match status" value="1"/>
</dbReference>
<name>A0ABQ7QFP7_PLUXY</name>
<keyword evidence="1" id="KW-0433">Leucine-rich repeat</keyword>
<evidence type="ECO:0000313" key="4">
    <source>
        <dbReference type="Proteomes" id="UP000823941"/>
    </source>
</evidence>